<proteinExistence type="predicted"/>
<gene>
    <name evidence="1" type="ORF">F1189_08110</name>
</gene>
<dbReference type="RefSeq" id="WP_150040226.1">
    <property type="nucleotide sequence ID" value="NZ_OW485601.1"/>
</dbReference>
<evidence type="ECO:0000313" key="2">
    <source>
        <dbReference type="Proteomes" id="UP000325255"/>
    </source>
</evidence>
<dbReference type="AlphaFoldDB" id="A0A5M6IWK1"/>
<reference evidence="1 2" key="1">
    <citation type="submission" date="2019-09" db="EMBL/GenBank/DDBJ databases">
        <title>Genome sequence of Rhodovastum atsumiense, a diverse member of the Acetobacteraceae family of non-sulfur purple photosynthetic bacteria.</title>
        <authorList>
            <person name="Meyer T."/>
            <person name="Kyndt J."/>
        </authorList>
    </citation>
    <scope>NUCLEOTIDE SEQUENCE [LARGE SCALE GENOMIC DNA]</scope>
    <source>
        <strain evidence="1 2">DSM 21279</strain>
    </source>
</reference>
<protein>
    <submittedName>
        <fullName evidence="1">Uncharacterized protein</fullName>
    </submittedName>
</protein>
<evidence type="ECO:0000313" key="1">
    <source>
        <dbReference type="EMBL" id="KAA5612693.1"/>
    </source>
</evidence>
<dbReference type="EMBL" id="VWPK01000010">
    <property type="protein sequence ID" value="KAA5612693.1"/>
    <property type="molecule type" value="Genomic_DNA"/>
</dbReference>
<dbReference type="Proteomes" id="UP000325255">
    <property type="component" value="Unassembled WGS sequence"/>
</dbReference>
<keyword evidence="2" id="KW-1185">Reference proteome</keyword>
<sequence length="95" mass="10114">MSEKTIKELVDAARAVAQGHRTGLPSVIGTQLLAQATKAGAPEDPDAGRRFVNALSRSLADGWLSARTAACMLDVTVEEVHALCHHHDEDILVDS</sequence>
<name>A0A5M6IWK1_9PROT</name>
<organism evidence="1 2">
    <name type="scientific">Rhodovastum atsumiense</name>
    <dbReference type="NCBI Taxonomy" id="504468"/>
    <lineage>
        <taxon>Bacteria</taxon>
        <taxon>Pseudomonadati</taxon>
        <taxon>Pseudomonadota</taxon>
        <taxon>Alphaproteobacteria</taxon>
        <taxon>Acetobacterales</taxon>
        <taxon>Acetobacteraceae</taxon>
        <taxon>Rhodovastum</taxon>
    </lineage>
</organism>
<accession>A0A5M6IWK1</accession>
<comment type="caution">
    <text evidence="1">The sequence shown here is derived from an EMBL/GenBank/DDBJ whole genome shotgun (WGS) entry which is preliminary data.</text>
</comment>